<sequence length="106" mass="11601">MADWGFGKKKKIMDKWPKKEDGEMVAPAFLMHAGGNPLDTEITLSLLEAYGVPAVCQYPNDGEFGKLIIGYAAGGVDIFVPETQLEEAKDILSAEIVEDDPEELKD</sequence>
<accession>A0A1M5UNL1</accession>
<keyword evidence="2" id="KW-1185">Reference proteome</keyword>
<proteinExistence type="predicted"/>
<organism evidence="1 2">
    <name type="scientific">Sporobacter termitidis DSM 10068</name>
    <dbReference type="NCBI Taxonomy" id="1123282"/>
    <lineage>
        <taxon>Bacteria</taxon>
        <taxon>Bacillati</taxon>
        <taxon>Bacillota</taxon>
        <taxon>Clostridia</taxon>
        <taxon>Eubacteriales</taxon>
        <taxon>Oscillospiraceae</taxon>
        <taxon>Sporobacter</taxon>
    </lineage>
</organism>
<evidence type="ECO:0000313" key="2">
    <source>
        <dbReference type="Proteomes" id="UP000183995"/>
    </source>
</evidence>
<dbReference type="Proteomes" id="UP000183995">
    <property type="component" value="Unassembled WGS sequence"/>
</dbReference>
<name>A0A1M5UNL1_9FIRM</name>
<dbReference type="STRING" id="1123282.SAMN02745823_00599"/>
<dbReference type="RefSeq" id="WP_073076126.1">
    <property type="nucleotide sequence ID" value="NZ_FQXV01000001.1"/>
</dbReference>
<protein>
    <submittedName>
        <fullName evidence="1">Putative signal transducing protein</fullName>
    </submittedName>
</protein>
<gene>
    <name evidence="1" type="ORF">SAMN02745823_00599</name>
</gene>
<dbReference type="OrthoDB" id="1848464at2"/>
<dbReference type="AlphaFoldDB" id="A0A1M5UNL1"/>
<dbReference type="EMBL" id="FQXV01000001">
    <property type="protein sequence ID" value="SHH64438.1"/>
    <property type="molecule type" value="Genomic_DNA"/>
</dbReference>
<reference evidence="1 2" key="1">
    <citation type="submission" date="2016-11" db="EMBL/GenBank/DDBJ databases">
        <authorList>
            <person name="Jaros S."/>
            <person name="Januszkiewicz K."/>
            <person name="Wedrychowicz H."/>
        </authorList>
    </citation>
    <scope>NUCLEOTIDE SEQUENCE [LARGE SCALE GENOMIC DNA]</scope>
    <source>
        <strain evidence="1 2">DSM 10068</strain>
    </source>
</reference>
<evidence type="ECO:0000313" key="1">
    <source>
        <dbReference type="EMBL" id="SHH64438.1"/>
    </source>
</evidence>